<keyword evidence="2" id="KW-1185">Reference proteome</keyword>
<accession>A0AAW7YSW7</accession>
<dbReference type="AlphaFoldDB" id="A0AAW7YSW7"/>
<proteinExistence type="predicted"/>
<evidence type="ECO:0000313" key="2">
    <source>
        <dbReference type="Proteomes" id="UP001170310"/>
    </source>
</evidence>
<sequence length="87" mass="9600">AFRRAKDPNAKAKIYLQLATVCFTRVEAGDFAAVGATIRYARKARTLVSDVAPVELKTGIISVLARAYAAREGREWVSNFKKAEELL</sequence>
<dbReference type="Proteomes" id="UP001170310">
    <property type="component" value="Unassembled WGS sequence"/>
</dbReference>
<reference evidence="1" key="1">
    <citation type="submission" date="2023-07" db="EMBL/GenBank/DDBJ databases">
        <title>Genome content predicts the carbon catabolic preferences of heterotrophic bacteria.</title>
        <authorList>
            <person name="Gralka M."/>
        </authorList>
    </citation>
    <scope>NUCLEOTIDE SEQUENCE</scope>
    <source>
        <strain evidence="1">E2R20</strain>
    </source>
</reference>
<evidence type="ECO:0000313" key="1">
    <source>
        <dbReference type="EMBL" id="MDO6575301.1"/>
    </source>
</evidence>
<gene>
    <name evidence="1" type="ORF">Q4528_14390</name>
</gene>
<feature type="non-terminal residue" evidence="1">
    <location>
        <position position="1"/>
    </location>
</feature>
<protein>
    <submittedName>
        <fullName evidence="1">Uncharacterized protein</fullName>
    </submittedName>
</protein>
<feature type="non-terminal residue" evidence="1">
    <location>
        <position position="87"/>
    </location>
</feature>
<organism evidence="1 2">
    <name type="scientific">Staphylococcus pasteuri_A</name>
    <dbReference type="NCBI Taxonomy" id="3062664"/>
    <lineage>
        <taxon>Bacteria</taxon>
        <taxon>Bacillati</taxon>
        <taxon>Bacillota</taxon>
        <taxon>Bacilli</taxon>
        <taxon>Bacillales</taxon>
        <taxon>Staphylococcaceae</taxon>
        <taxon>Staphylococcus</taxon>
    </lineage>
</organism>
<dbReference type="RefSeq" id="WP_303522322.1">
    <property type="nucleotide sequence ID" value="NZ_JAUOQO010000477.1"/>
</dbReference>
<comment type="caution">
    <text evidence="1">The sequence shown here is derived from an EMBL/GenBank/DDBJ whole genome shotgun (WGS) entry which is preliminary data.</text>
</comment>
<name>A0AAW7YSW7_9STAP</name>
<dbReference type="EMBL" id="JAUOQO010000477">
    <property type="protein sequence ID" value="MDO6575301.1"/>
    <property type="molecule type" value="Genomic_DNA"/>
</dbReference>